<dbReference type="PRINTS" id="PR00364">
    <property type="entry name" value="DISEASERSIST"/>
</dbReference>
<dbReference type="STRING" id="211165.GCA_000317285_02025"/>
<dbReference type="InterPro" id="IPR027417">
    <property type="entry name" value="P-loop_NTPase"/>
</dbReference>
<dbReference type="AlphaFoldDB" id="A0A433MXR6"/>
<dbReference type="EMBL" id="RSCJ01000039">
    <property type="protein sequence ID" value="RUR73037.1"/>
    <property type="molecule type" value="Genomic_DNA"/>
</dbReference>
<organism evidence="3 4">
    <name type="scientific">Chlorogloeopsis fritschii PCC 6912</name>
    <dbReference type="NCBI Taxonomy" id="211165"/>
    <lineage>
        <taxon>Bacteria</taxon>
        <taxon>Bacillati</taxon>
        <taxon>Cyanobacteriota</taxon>
        <taxon>Cyanophyceae</taxon>
        <taxon>Nostocales</taxon>
        <taxon>Chlorogloeopsidaceae</taxon>
        <taxon>Chlorogloeopsis</taxon>
    </lineage>
</organism>
<gene>
    <name evidence="3" type="ORF">PCC6912_58840</name>
</gene>
<dbReference type="Proteomes" id="UP000268857">
    <property type="component" value="Unassembled WGS sequence"/>
</dbReference>
<dbReference type="SUPFAM" id="SSF52540">
    <property type="entry name" value="P-loop containing nucleoside triphosphate hydrolases"/>
    <property type="match status" value="1"/>
</dbReference>
<evidence type="ECO:0000259" key="2">
    <source>
        <dbReference type="Pfam" id="PF26355"/>
    </source>
</evidence>
<dbReference type="InterPro" id="IPR058651">
    <property type="entry name" value="HTH_VMAP-M9"/>
</dbReference>
<accession>A0A433MXR6</accession>
<protein>
    <submittedName>
        <fullName evidence="3">Uncharacterized protein</fullName>
    </submittedName>
</protein>
<feature type="domain" description="vWA-MoxR associated protein N-terminal HTH" evidence="2">
    <location>
        <begin position="64"/>
        <end position="142"/>
    </location>
</feature>
<feature type="domain" description="NACHT" evidence="1">
    <location>
        <begin position="197"/>
        <end position="359"/>
    </location>
</feature>
<dbReference type="OrthoDB" id="572669at2"/>
<name>A0A433MXR6_CHLFR</name>
<evidence type="ECO:0000259" key="1">
    <source>
        <dbReference type="Pfam" id="PF05729"/>
    </source>
</evidence>
<dbReference type="PANTHER" id="PTHR47691">
    <property type="entry name" value="REGULATOR-RELATED"/>
    <property type="match status" value="1"/>
</dbReference>
<dbReference type="Pfam" id="PF05729">
    <property type="entry name" value="NACHT"/>
    <property type="match status" value="1"/>
</dbReference>
<dbReference type="Pfam" id="PF26355">
    <property type="entry name" value="HTH_VMAP-M9"/>
    <property type="match status" value="1"/>
</dbReference>
<dbReference type="PANTHER" id="PTHR47691:SF3">
    <property type="entry name" value="HTH-TYPE TRANSCRIPTIONAL REGULATOR RV0890C-RELATED"/>
    <property type="match status" value="1"/>
</dbReference>
<sequence>MYVQHNSLDKNRPHQPDRDLTLFESTTLARQGKPLNILQRQMLKNAWEDQKYEDIAEVIYSSPALKFAESIISAKQGKTLNSLQRDILKGAWEDRKYEDIAEAIHCSEGHIKDVAASLWQQLSEELGERVGKKNFKAVLERRMQNAEDLPPHWREKQKTEPTKQHLDWGDAPDVSTFYGRNQELTTLEQWIVQDRCRLVTLQGMGGIGKTALAAKLAELVQDKFEGLIWRGLHNAPFLEETLPTLLQSLSSEPSDHLPSSCDRRILLLLEWLRASRCLLVLDGAESILQSGERTGCYREGYEGYSQLFLCIGKSNHQSCLLLTTREKPEGLAAEEGETLPVRCLQLKGMQFEAAREILRAKGTFCGTDEEWRALIDYYGGNPLALKIVAAGIQELFDGNLSEFLEYLRQGILVFDELWNLLDQQFNRLPTLEREIMCWLSRNGKPVGIPQLQEKIFLSGSGANLPEALRTLRQRSLIENTSDGFTLQPMVMEYMTKRILAR</sequence>
<evidence type="ECO:0000313" key="4">
    <source>
        <dbReference type="Proteomes" id="UP000268857"/>
    </source>
</evidence>
<evidence type="ECO:0000313" key="3">
    <source>
        <dbReference type="EMBL" id="RUR73037.1"/>
    </source>
</evidence>
<reference evidence="3 4" key="1">
    <citation type="journal article" date="2019" name="Genome Biol. Evol.">
        <title>Day and night: Metabolic profiles and evolutionary relationships of six axenic non-marine cyanobacteria.</title>
        <authorList>
            <person name="Will S.E."/>
            <person name="Henke P."/>
            <person name="Boedeker C."/>
            <person name="Huang S."/>
            <person name="Brinkmann H."/>
            <person name="Rohde M."/>
            <person name="Jarek M."/>
            <person name="Friedl T."/>
            <person name="Seufert S."/>
            <person name="Schumacher M."/>
            <person name="Overmann J."/>
            <person name="Neumann-Schaal M."/>
            <person name="Petersen J."/>
        </authorList>
    </citation>
    <scope>NUCLEOTIDE SEQUENCE [LARGE SCALE GENOMIC DNA]</scope>
    <source>
        <strain evidence="3 4">PCC 6912</strain>
    </source>
</reference>
<proteinExistence type="predicted"/>
<dbReference type="GO" id="GO:0043531">
    <property type="term" value="F:ADP binding"/>
    <property type="evidence" value="ECO:0007669"/>
    <property type="project" value="InterPro"/>
</dbReference>
<comment type="caution">
    <text evidence="3">The sequence shown here is derived from an EMBL/GenBank/DDBJ whole genome shotgun (WGS) entry which is preliminary data.</text>
</comment>
<keyword evidence="4" id="KW-1185">Reference proteome</keyword>
<dbReference type="RefSeq" id="WP_127011413.1">
    <property type="nucleotide sequence ID" value="NZ_RSCJ01000039.1"/>
</dbReference>
<dbReference type="Gene3D" id="3.40.50.300">
    <property type="entry name" value="P-loop containing nucleotide triphosphate hydrolases"/>
    <property type="match status" value="1"/>
</dbReference>
<dbReference type="InterPro" id="IPR007111">
    <property type="entry name" value="NACHT_NTPase"/>
</dbReference>